<evidence type="ECO:0000313" key="3">
    <source>
        <dbReference type="EMBL" id="QSX77776.1"/>
    </source>
</evidence>
<accession>A0A974Y4H0</accession>
<gene>
    <name evidence="3" type="ORF">I8J32_013710</name>
</gene>
<dbReference type="RefSeq" id="WP_200615626.1">
    <property type="nucleotide sequence ID" value="NZ_CP071518.1"/>
</dbReference>
<dbReference type="SUPFAM" id="SSF52402">
    <property type="entry name" value="Adenine nucleotide alpha hydrolases-like"/>
    <property type="match status" value="2"/>
</dbReference>
<reference evidence="3 4" key="1">
    <citation type="submission" date="2021-03" db="EMBL/GenBank/DDBJ databases">
        <title>Lysobacter sp. nov. isolated from soil of gangwondo yeongwol, south Korea.</title>
        <authorList>
            <person name="Kim K.R."/>
            <person name="Kim K.H."/>
            <person name="Jeon C.O."/>
        </authorList>
    </citation>
    <scope>NUCLEOTIDE SEQUENCE [LARGE SCALE GENOMIC DNA]</scope>
    <source>
        <strain evidence="3 4">R19</strain>
    </source>
</reference>
<proteinExistence type="inferred from homology"/>
<name>A0A974Y4H0_9GAMM</name>
<feature type="domain" description="UspA" evidence="2">
    <location>
        <begin position="204"/>
        <end position="277"/>
    </location>
</feature>
<dbReference type="EMBL" id="CP071518">
    <property type="protein sequence ID" value="QSX77776.1"/>
    <property type="molecule type" value="Genomic_DNA"/>
</dbReference>
<dbReference type="CDD" id="cd00293">
    <property type="entry name" value="USP-like"/>
    <property type="match status" value="1"/>
</dbReference>
<dbReference type="Pfam" id="PF00582">
    <property type="entry name" value="Usp"/>
    <property type="match status" value="1"/>
</dbReference>
<evidence type="ECO:0000259" key="2">
    <source>
        <dbReference type="Pfam" id="PF00582"/>
    </source>
</evidence>
<organism evidence="3 4">
    <name type="scientific">Agrilutibacter solisilvae</name>
    <dbReference type="NCBI Taxonomy" id="2763317"/>
    <lineage>
        <taxon>Bacteria</taxon>
        <taxon>Pseudomonadati</taxon>
        <taxon>Pseudomonadota</taxon>
        <taxon>Gammaproteobacteria</taxon>
        <taxon>Lysobacterales</taxon>
        <taxon>Lysobacteraceae</taxon>
        <taxon>Agrilutibacter</taxon>
    </lineage>
</organism>
<sequence length="280" mass="29912">MIHDLTLAVTGTTGDRNALAAAVALAAQHKAHLTAVQPLELPVPLPAPWDTAPVTVEHEICNARRAEANQRAERLRDELSLQAISSEVRVAEARYIDAPLAVALLARHADLGVVAAPVQNADDGAIARAFIGSLLFESGRPVLVVPAHHAIELPLQHAVVAWKPTREATRAVHDALPLLNPAATIDVVVVDPRSGEPDQGEEPGCDIAGHLARHGFKVNVVTLKRGHDTVATTLLRHAAQSNARMLVAGGYGHSRMREWALGGTTRELLQAMHLPILFSH</sequence>
<comment type="similarity">
    <text evidence="1">Belongs to the universal stress protein A family.</text>
</comment>
<dbReference type="InterPro" id="IPR006016">
    <property type="entry name" value="UspA"/>
</dbReference>
<protein>
    <submittedName>
        <fullName evidence="3">Universal stress protein</fullName>
    </submittedName>
</protein>
<dbReference type="AlphaFoldDB" id="A0A974Y4H0"/>
<dbReference type="Gene3D" id="3.40.50.12370">
    <property type="match status" value="1"/>
</dbReference>
<evidence type="ECO:0000313" key="4">
    <source>
        <dbReference type="Proteomes" id="UP000639274"/>
    </source>
</evidence>
<dbReference type="Proteomes" id="UP000639274">
    <property type="component" value="Chromosome"/>
</dbReference>
<dbReference type="PANTHER" id="PTHR46268">
    <property type="entry name" value="STRESS RESPONSE PROTEIN NHAX"/>
    <property type="match status" value="1"/>
</dbReference>
<keyword evidence="4" id="KW-1185">Reference proteome</keyword>
<dbReference type="KEGG" id="lsf:I8J32_013710"/>
<evidence type="ECO:0000256" key="1">
    <source>
        <dbReference type="ARBA" id="ARBA00008791"/>
    </source>
</evidence>
<dbReference type="PANTHER" id="PTHR46268:SF15">
    <property type="entry name" value="UNIVERSAL STRESS PROTEIN HP_0031"/>
    <property type="match status" value="1"/>
</dbReference>